<keyword evidence="1" id="KW-0472">Membrane</keyword>
<keyword evidence="2" id="KW-0732">Signal</keyword>
<comment type="caution">
    <text evidence="3">The sequence shown here is derived from an EMBL/GenBank/DDBJ whole genome shotgun (WGS) entry which is preliminary data.</text>
</comment>
<evidence type="ECO:0000313" key="4">
    <source>
        <dbReference type="Proteomes" id="UP000664534"/>
    </source>
</evidence>
<feature type="signal peptide" evidence="2">
    <location>
        <begin position="1"/>
        <end position="21"/>
    </location>
</feature>
<feature type="chain" id="PRO_5034456858" evidence="2">
    <location>
        <begin position="22"/>
        <end position="146"/>
    </location>
</feature>
<sequence>MPLSLSLSSLLSSLLFAPAPAPAPTTSTSPLATFFAQTPYAADLSLELCAAAFPAADHWTSLFFFPAARACVRVPGFAALIAGLGCVLGVLWVVGVVLGGVWIVLRGFGWGVRWGLDAVVGLAGSGVEVVGGWLGMREEGGVGWDQ</sequence>
<organism evidence="3 4">
    <name type="scientific">Imshaugia aleurites</name>
    <dbReference type="NCBI Taxonomy" id="172621"/>
    <lineage>
        <taxon>Eukaryota</taxon>
        <taxon>Fungi</taxon>
        <taxon>Dikarya</taxon>
        <taxon>Ascomycota</taxon>
        <taxon>Pezizomycotina</taxon>
        <taxon>Lecanoromycetes</taxon>
        <taxon>OSLEUM clade</taxon>
        <taxon>Lecanoromycetidae</taxon>
        <taxon>Lecanorales</taxon>
        <taxon>Lecanorineae</taxon>
        <taxon>Parmeliaceae</taxon>
        <taxon>Imshaugia</taxon>
    </lineage>
</organism>
<reference evidence="3" key="1">
    <citation type="submission" date="2021-03" db="EMBL/GenBank/DDBJ databases">
        <authorList>
            <person name="Tagirdzhanova G."/>
        </authorList>
    </citation>
    <scope>NUCLEOTIDE SEQUENCE</scope>
</reference>
<dbReference type="EMBL" id="CAJPDT010000033">
    <property type="protein sequence ID" value="CAF9923279.1"/>
    <property type="molecule type" value="Genomic_DNA"/>
</dbReference>
<dbReference type="Proteomes" id="UP000664534">
    <property type="component" value="Unassembled WGS sequence"/>
</dbReference>
<gene>
    <name evidence="3" type="ORF">IMSHALPRED_005884</name>
</gene>
<keyword evidence="1" id="KW-0812">Transmembrane</keyword>
<keyword evidence="1" id="KW-1133">Transmembrane helix</keyword>
<name>A0A8H3FGV6_9LECA</name>
<protein>
    <submittedName>
        <fullName evidence="3">Uncharacterized protein</fullName>
    </submittedName>
</protein>
<dbReference type="AlphaFoldDB" id="A0A8H3FGV6"/>
<feature type="transmembrane region" description="Helical" evidence="1">
    <location>
        <begin position="77"/>
        <end position="105"/>
    </location>
</feature>
<proteinExistence type="predicted"/>
<evidence type="ECO:0000256" key="1">
    <source>
        <dbReference type="SAM" id="Phobius"/>
    </source>
</evidence>
<evidence type="ECO:0000256" key="2">
    <source>
        <dbReference type="SAM" id="SignalP"/>
    </source>
</evidence>
<keyword evidence="4" id="KW-1185">Reference proteome</keyword>
<evidence type="ECO:0000313" key="3">
    <source>
        <dbReference type="EMBL" id="CAF9923279.1"/>
    </source>
</evidence>
<accession>A0A8H3FGV6</accession>